<dbReference type="AlphaFoldDB" id="A0A4Z0L743"/>
<dbReference type="OrthoDB" id="613240at2"/>
<gene>
    <name evidence="1" type="ORF">E4635_10435</name>
</gene>
<dbReference type="EMBL" id="SRLH01000005">
    <property type="protein sequence ID" value="TGD57599.1"/>
    <property type="molecule type" value="Genomic_DNA"/>
</dbReference>
<accession>A0A4Z0L743</accession>
<evidence type="ECO:0000313" key="2">
    <source>
        <dbReference type="Proteomes" id="UP000297407"/>
    </source>
</evidence>
<proteinExistence type="predicted"/>
<dbReference type="RefSeq" id="WP_135526638.1">
    <property type="nucleotide sequence ID" value="NZ_SRLH01000005.1"/>
</dbReference>
<dbReference type="Proteomes" id="UP000297407">
    <property type="component" value="Unassembled WGS sequence"/>
</dbReference>
<comment type="caution">
    <text evidence="1">The sequence shown here is derived from an EMBL/GenBank/DDBJ whole genome shotgun (WGS) entry which is preliminary data.</text>
</comment>
<reference evidence="1 2" key="1">
    <citation type="submission" date="2019-04" db="EMBL/GenBank/DDBJ databases">
        <title>Flavobacterium sp. strain DS2-A Genome sequencing and assembly.</title>
        <authorList>
            <person name="Kim I."/>
        </authorList>
    </citation>
    <scope>NUCLEOTIDE SEQUENCE [LARGE SCALE GENOMIC DNA]</scope>
    <source>
        <strain evidence="1 2">DS2-A</strain>
    </source>
</reference>
<organism evidence="1 2">
    <name type="scientific">Flavobacterium humi</name>
    <dbReference type="NCBI Taxonomy" id="2562683"/>
    <lineage>
        <taxon>Bacteria</taxon>
        <taxon>Pseudomonadati</taxon>
        <taxon>Bacteroidota</taxon>
        <taxon>Flavobacteriia</taxon>
        <taxon>Flavobacteriales</taxon>
        <taxon>Flavobacteriaceae</taxon>
        <taxon>Flavobacterium</taxon>
    </lineage>
</organism>
<name>A0A4Z0L743_9FLAO</name>
<protein>
    <submittedName>
        <fullName evidence="1">Uncharacterized protein</fullName>
    </submittedName>
</protein>
<evidence type="ECO:0000313" key="1">
    <source>
        <dbReference type="EMBL" id="TGD57599.1"/>
    </source>
</evidence>
<keyword evidence="2" id="KW-1185">Reference proteome</keyword>
<sequence length="538" mass="61701">MILFVATVSSSWAQKTLSNDYSYKLSEPYKVFDAKEKIYFAKGNEVMALKLDGKEVLIQKFDSDKPAFVKEKKYEKYFPKNYSIEQAMEIDGKYYFFYSSWDGDNDKEQLFAVEIDFASGEFVGSPKLVFQVDGKVAGTLTVGGMGFSYSVEDKFDFFQSRDKKKVLIQYRRKPEVKNDTKSFDIIGMFAYDGNLNKISGNEVTMPYTERRMNNLDYQLDSKGNLYLLTKVFHDDSNDDKKKRKDTEANYHIEMFVIKQGSDKIEISKFDNKDKFISKLWLFDTDKDFLVCGGFYSNGKGDFDDCDGLIAFKIKEDGSIYDKTFHEIPLEVLNQYESERTKKKNEKKERKGDDANFSDLELNDLVVNSDGSIVLVGEQYFTITHTSYSPQGGYRSYTTYHYCDMLVSKINADGSLGWMKKIAKNQIGGAGRGGMSYKYFNSNNYHYIVYLDNVKNIDLPLDKAPARHTDGKGGYLTAVKISDSDGALTKGSILNAREVGDFQIYQFSTNRIVKTSENTFVLEVYKKKKEDIMIKVDLK</sequence>